<sequence length="82" mass="9110">MATKSNILLFVIMFLIFTSLFTSIQSRKLKVPKHRHHHKSMVVKNSGKVVKSRYEQVLVLRGIKSSGPSPGEGHSSVNGAHN</sequence>
<feature type="transmembrane region" description="Helical" evidence="2">
    <location>
        <begin position="6"/>
        <end position="24"/>
    </location>
</feature>
<evidence type="ECO:0000256" key="2">
    <source>
        <dbReference type="SAM" id="Phobius"/>
    </source>
</evidence>
<feature type="region of interest" description="Disordered" evidence="1">
    <location>
        <begin position="62"/>
        <end position="82"/>
    </location>
</feature>
<reference evidence="3 4" key="1">
    <citation type="journal article" date="2017" name="Nat. Commun.">
        <title>Genome assembly with in vitro proximity ligation data and whole-genome triplication in lettuce.</title>
        <authorList>
            <person name="Reyes-Chin-Wo S."/>
            <person name="Wang Z."/>
            <person name="Yang X."/>
            <person name="Kozik A."/>
            <person name="Arikit S."/>
            <person name="Song C."/>
            <person name="Xia L."/>
            <person name="Froenicke L."/>
            <person name="Lavelle D.O."/>
            <person name="Truco M.J."/>
            <person name="Xia R."/>
            <person name="Zhu S."/>
            <person name="Xu C."/>
            <person name="Xu H."/>
            <person name="Xu X."/>
            <person name="Cox K."/>
            <person name="Korf I."/>
            <person name="Meyers B.C."/>
            <person name="Michelmore R.W."/>
        </authorList>
    </citation>
    <scope>NUCLEOTIDE SEQUENCE [LARGE SCALE GENOMIC DNA]</scope>
    <source>
        <strain evidence="4">cv. Salinas</strain>
        <tissue evidence="3">Seedlings</tissue>
    </source>
</reference>
<proteinExistence type="predicted"/>
<dbReference type="Proteomes" id="UP000235145">
    <property type="component" value="Unassembled WGS sequence"/>
</dbReference>
<evidence type="ECO:0000313" key="4">
    <source>
        <dbReference type="Proteomes" id="UP000235145"/>
    </source>
</evidence>
<keyword evidence="2" id="KW-1133">Transmembrane helix</keyword>
<feature type="compositionally biased region" description="Low complexity" evidence="1">
    <location>
        <begin position="65"/>
        <end position="76"/>
    </location>
</feature>
<dbReference type="EMBL" id="NBSK02000003">
    <property type="protein sequence ID" value="KAJ0215778.1"/>
    <property type="molecule type" value="Genomic_DNA"/>
</dbReference>
<dbReference type="Gramene" id="rna-gnl|WGS:NBSK|LSAT_0X12421_mrna">
    <property type="protein sequence ID" value="cds-PLY75226.1"/>
    <property type="gene ID" value="gene-LSAT_0X12421"/>
</dbReference>
<protein>
    <recommendedName>
        <fullName evidence="5">Transmembrane protein</fullName>
    </recommendedName>
</protein>
<dbReference type="AlphaFoldDB" id="A0A9R1W2B9"/>
<gene>
    <name evidence="3" type="ORF">LSAT_V11C300141320</name>
</gene>
<accession>A0A9R1W2B9</accession>
<keyword evidence="2" id="KW-0472">Membrane</keyword>
<evidence type="ECO:0000313" key="3">
    <source>
        <dbReference type="EMBL" id="KAJ0215778.1"/>
    </source>
</evidence>
<organism evidence="3 4">
    <name type="scientific">Lactuca sativa</name>
    <name type="common">Garden lettuce</name>
    <dbReference type="NCBI Taxonomy" id="4236"/>
    <lineage>
        <taxon>Eukaryota</taxon>
        <taxon>Viridiplantae</taxon>
        <taxon>Streptophyta</taxon>
        <taxon>Embryophyta</taxon>
        <taxon>Tracheophyta</taxon>
        <taxon>Spermatophyta</taxon>
        <taxon>Magnoliopsida</taxon>
        <taxon>eudicotyledons</taxon>
        <taxon>Gunneridae</taxon>
        <taxon>Pentapetalae</taxon>
        <taxon>asterids</taxon>
        <taxon>campanulids</taxon>
        <taxon>Asterales</taxon>
        <taxon>Asteraceae</taxon>
        <taxon>Cichorioideae</taxon>
        <taxon>Cichorieae</taxon>
        <taxon>Lactucinae</taxon>
        <taxon>Lactuca</taxon>
    </lineage>
</organism>
<name>A0A9R1W2B9_LACSA</name>
<keyword evidence="2" id="KW-0812">Transmembrane</keyword>
<comment type="caution">
    <text evidence="3">The sequence shown here is derived from an EMBL/GenBank/DDBJ whole genome shotgun (WGS) entry which is preliminary data.</text>
</comment>
<evidence type="ECO:0008006" key="5">
    <source>
        <dbReference type="Google" id="ProtNLM"/>
    </source>
</evidence>
<evidence type="ECO:0000256" key="1">
    <source>
        <dbReference type="SAM" id="MobiDB-lite"/>
    </source>
</evidence>
<keyword evidence="4" id="KW-1185">Reference proteome</keyword>